<evidence type="ECO:0000259" key="9">
    <source>
        <dbReference type="Pfam" id="PF01259"/>
    </source>
</evidence>
<keyword evidence="5 8" id="KW-0658">Purine biosynthesis</keyword>
<evidence type="ECO:0000256" key="3">
    <source>
        <dbReference type="ARBA" id="ARBA00022598"/>
    </source>
</evidence>
<dbReference type="GO" id="GO:0006189">
    <property type="term" value="P:'de novo' IMP biosynthetic process"/>
    <property type="evidence" value="ECO:0007669"/>
    <property type="project" value="UniProtKB-UniRule"/>
</dbReference>
<dbReference type="Gene3D" id="3.30.200.20">
    <property type="entry name" value="Phosphorylase Kinase, domain 1"/>
    <property type="match status" value="1"/>
</dbReference>
<feature type="domain" description="SAICAR synthetase/ADE2 N-terminal" evidence="9">
    <location>
        <begin position="11"/>
        <end position="243"/>
    </location>
</feature>
<reference evidence="10" key="1">
    <citation type="submission" date="2019-09" db="EMBL/GenBank/DDBJ databases">
        <title>Characterisation of the sponge microbiome using genome-centric metagenomics.</title>
        <authorList>
            <person name="Engelberts J.P."/>
            <person name="Robbins S.J."/>
            <person name="De Goeij J.M."/>
            <person name="Aranda M."/>
            <person name="Bell S.C."/>
            <person name="Webster N.S."/>
        </authorList>
    </citation>
    <scope>NUCLEOTIDE SEQUENCE</scope>
    <source>
        <strain evidence="10">SB0662_bin_9</strain>
    </source>
</reference>
<dbReference type="CDD" id="cd01414">
    <property type="entry name" value="SAICAR_synt_Sc"/>
    <property type="match status" value="1"/>
</dbReference>
<dbReference type="InterPro" id="IPR018236">
    <property type="entry name" value="SAICAR_synthetase_CS"/>
</dbReference>
<dbReference type="InterPro" id="IPR028923">
    <property type="entry name" value="SAICAR_synt/ADE2_N"/>
</dbReference>
<comment type="similarity">
    <text evidence="2 8">Belongs to the SAICAR synthetase family.</text>
</comment>
<evidence type="ECO:0000256" key="6">
    <source>
        <dbReference type="ARBA" id="ARBA00022840"/>
    </source>
</evidence>
<dbReference type="EC" id="6.3.2.6" evidence="8"/>
<accession>A0A6B1DWN2</accession>
<evidence type="ECO:0000313" key="10">
    <source>
        <dbReference type="EMBL" id="MYD91658.1"/>
    </source>
</evidence>
<gene>
    <name evidence="8" type="primary">purC</name>
    <name evidence="10" type="ORF">F4Y08_15220</name>
</gene>
<dbReference type="GO" id="GO:0004639">
    <property type="term" value="F:phosphoribosylaminoimidazolesuccinocarboxamide synthase activity"/>
    <property type="evidence" value="ECO:0007669"/>
    <property type="project" value="UniProtKB-UniRule"/>
</dbReference>
<comment type="pathway">
    <text evidence="1 8">Purine metabolism; IMP biosynthesis via de novo pathway; 5-amino-1-(5-phospho-D-ribosyl)imidazole-4-carboxamide from 5-amino-1-(5-phospho-D-ribosyl)imidazole-4-carboxylate: step 1/2.</text>
</comment>
<dbReference type="PROSITE" id="PS01058">
    <property type="entry name" value="SAICAR_SYNTHETASE_2"/>
    <property type="match status" value="1"/>
</dbReference>
<evidence type="ECO:0000256" key="2">
    <source>
        <dbReference type="ARBA" id="ARBA00010190"/>
    </source>
</evidence>
<sequence length="305" mass="33759">MPPVGKHLLPVHSGKVRELFALGPRLVLVTTDRISAFDRVLGGIPFRGQVLNQLTAFWAETLADIAPTAVIAIPDPNIMVAQRLEPVMVEVVVRGYITGVTQTSLWTRYARGERVLYGHRLPDGLQKDDPLPEPLVTPTTKALEGHDEPLPSDEVVARGLLDGSAWTQVQELALDLFARGREVAAEAGLVLVDTKYEFGVDGEGRILLMDEFHTPDSSRYWQADDPTRANWDKEYVRKWLTTHGFAGEGGRPPELPEELAYQTASRYIEVLERLTGRPFEPGAYPADERVAGCLETLRADGIKTT</sequence>
<dbReference type="PANTHER" id="PTHR43700:SF1">
    <property type="entry name" value="PHOSPHORIBOSYLAMINOIMIDAZOLE-SUCCINOCARBOXAMIDE SYNTHASE"/>
    <property type="match status" value="1"/>
</dbReference>
<evidence type="ECO:0000256" key="1">
    <source>
        <dbReference type="ARBA" id="ARBA00004672"/>
    </source>
</evidence>
<evidence type="ECO:0000256" key="8">
    <source>
        <dbReference type="HAMAP-Rule" id="MF_00137"/>
    </source>
</evidence>
<proteinExistence type="inferred from homology"/>
<dbReference type="HAMAP" id="MF_00137">
    <property type="entry name" value="SAICAR_synth"/>
    <property type="match status" value="1"/>
</dbReference>
<keyword evidence="6 8" id="KW-0067">ATP-binding</keyword>
<dbReference type="PANTHER" id="PTHR43700">
    <property type="entry name" value="PHOSPHORIBOSYLAMINOIMIDAZOLE-SUCCINOCARBOXAMIDE SYNTHASE"/>
    <property type="match status" value="1"/>
</dbReference>
<protein>
    <recommendedName>
        <fullName evidence="8">Phosphoribosylaminoimidazole-succinocarboxamide synthase</fullName>
        <ecNumber evidence="8">6.3.2.6</ecNumber>
    </recommendedName>
    <alternativeName>
        <fullName evidence="8">SAICAR synthetase</fullName>
    </alternativeName>
</protein>
<dbReference type="Gene3D" id="3.30.470.20">
    <property type="entry name" value="ATP-grasp fold, B domain"/>
    <property type="match status" value="1"/>
</dbReference>
<comment type="catalytic activity">
    <reaction evidence="7 8">
        <text>5-amino-1-(5-phospho-D-ribosyl)imidazole-4-carboxylate + L-aspartate + ATP = (2S)-2-[5-amino-1-(5-phospho-beta-D-ribosyl)imidazole-4-carboxamido]succinate + ADP + phosphate + 2 H(+)</text>
        <dbReference type="Rhea" id="RHEA:22628"/>
        <dbReference type="ChEBI" id="CHEBI:15378"/>
        <dbReference type="ChEBI" id="CHEBI:29991"/>
        <dbReference type="ChEBI" id="CHEBI:30616"/>
        <dbReference type="ChEBI" id="CHEBI:43474"/>
        <dbReference type="ChEBI" id="CHEBI:58443"/>
        <dbReference type="ChEBI" id="CHEBI:77657"/>
        <dbReference type="ChEBI" id="CHEBI:456216"/>
        <dbReference type="EC" id="6.3.2.6"/>
    </reaction>
</comment>
<evidence type="ECO:0000256" key="4">
    <source>
        <dbReference type="ARBA" id="ARBA00022741"/>
    </source>
</evidence>
<dbReference type="GO" id="GO:0005524">
    <property type="term" value="F:ATP binding"/>
    <property type="evidence" value="ECO:0007669"/>
    <property type="project" value="UniProtKB-KW"/>
</dbReference>
<keyword evidence="3 8" id="KW-0436">Ligase</keyword>
<dbReference type="SUPFAM" id="SSF56104">
    <property type="entry name" value="SAICAR synthase-like"/>
    <property type="match status" value="1"/>
</dbReference>
<evidence type="ECO:0000256" key="5">
    <source>
        <dbReference type="ARBA" id="ARBA00022755"/>
    </source>
</evidence>
<dbReference type="AlphaFoldDB" id="A0A6B1DWN2"/>
<dbReference type="UniPathway" id="UPA00074">
    <property type="reaction ID" value="UER00131"/>
</dbReference>
<organism evidence="10">
    <name type="scientific">Caldilineaceae bacterium SB0662_bin_9</name>
    <dbReference type="NCBI Taxonomy" id="2605258"/>
    <lineage>
        <taxon>Bacteria</taxon>
        <taxon>Bacillati</taxon>
        <taxon>Chloroflexota</taxon>
        <taxon>Caldilineae</taxon>
        <taxon>Caldilineales</taxon>
        <taxon>Caldilineaceae</taxon>
    </lineage>
</organism>
<name>A0A6B1DWN2_9CHLR</name>
<evidence type="ECO:0000256" key="7">
    <source>
        <dbReference type="ARBA" id="ARBA00048475"/>
    </source>
</evidence>
<dbReference type="EMBL" id="VXPY01000106">
    <property type="protein sequence ID" value="MYD91658.1"/>
    <property type="molecule type" value="Genomic_DNA"/>
</dbReference>
<dbReference type="Pfam" id="PF01259">
    <property type="entry name" value="SAICAR_synt"/>
    <property type="match status" value="1"/>
</dbReference>
<comment type="caution">
    <text evidence="10">The sequence shown here is derived from an EMBL/GenBank/DDBJ whole genome shotgun (WGS) entry which is preliminary data.</text>
</comment>
<dbReference type="GO" id="GO:0005737">
    <property type="term" value="C:cytoplasm"/>
    <property type="evidence" value="ECO:0007669"/>
    <property type="project" value="TreeGrafter"/>
</dbReference>
<keyword evidence="4 8" id="KW-0547">Nucleotide-binding</keyword>